<evidence type="ECO:0000313" key="23">
    <source>
        <dbReference type="Proteomes" id="UP000229191"/>
    </source>
</evidence>
<dbReference type="SUPFAM" id="SSF52540">
    <property type="entry name" value="P-loop containing nucleoside triphosphate hydrolases"/>
    <property type="match status" value="1"/>
</dbReference>
<dbReference type="Pfam" id="PF00271">
    <property type="entry name" value="Helicase_C"/>
    <property type="match status" value="1"/>
</dbReference>
<dbReference type="Gene3D" id="1.10.150.80">
    <property type="entry name" value="HRDC domain"/>
    <property type="match status" value="1"/>
</dbReference>
<dbReference type="SMART" id="SM00341">
    <property type="entry name" value="HRDC"/>
    <property type="match status" value="1"/>
</dbReference>
<dbReference type="InterPro" id="IPR032284">
    <property type="entry name" value="RecQ_Zn-bd"/>
</dbReference>
<keyword evidence="8" id="KW-0347">Helicase</keyword>
<dbReference type="GO" id="GO:0043590">
    <property type="term" value="C:bacterial nucleoid"/>
    <property type="evidence" value="ECO:0007669"/>
    <property type="project" value="UniProtKB-ARBA"/>
</dbReference>
<dbReference type="FunFam" id="3.40.50.300:FF:000296">
    <property type="entry name" value="ATP-dependent DNA helicase RecQ"/>
    <property type="match status" value="1"/>
</dbReference>
<sequence length="584" mass="66305">MVETELLKNLKTYFGYDGFRALQEEVVGATLAGKDSLVLMPTGGGKSICFQLSALMLPGITLVISPLIALMKDQVDSLKNNGIKAEFINSSLTTGEILRIETEIIGGKIKLLYVAPERLVLPQFLEFLKTIKISLIAVDEAHCISEWGHDFRPDYRNLTILRQNFPSVPIMALTASATEKVRQDIGLKLNLNNHQLFISSFNRPNLYYTVLPKRNTFEQLLSLVEKYKNNSIIIYAFSRKETDELAVNLSTQGYQALAYHAGLESNIRREVQDKFIKDEVKIIVATIAFGMGIDKSDVRLVVHYSLPKSVESYYQETGRAGRDGEKSECVLFYSYGDTAKQNYFIRMMTDGVVRLNAQKKLREMVNYCELKSCRRQYLLKYFGEELGNNCQSCDCCVKSPPTPSLTKEGNLNLFEKLRILRKQIANQNKVPPYIIFSDATLREMVSFLPKNETEFLKINGVGAEKLKRYGRQFLETINSQNAPKVFLSGTYLETQKMWVAGLSIEQIAKNRGYTNETIINHLEKIIESGVQLNLDKIIFDPTRLKIIKDAFAQTNDTKLAPIKAILDDDYSYEEIRLGRLMVAK</sequence>
<keyword evidence="9" id="KW-0862">Zinc</keyword>
<evidence type="ECO:0000256" key="1">
    <source>
        <dbReference type="ARBA" id="ARBA00001946"/>
    </source>
</evidence>
<dbReference type="InterPro" id="IPR014001">
    <property type="entry name" value="Helicase_ATP-bd"/>
</dbReference>
<dbReference type="InterPro" id="IPR001650">
    <property type="entry name" value="Helicase_C-like"/>
</dbReference>
<dbReference type="InterPro" id="IPR002121">
    <property type="entry name" value="HRDC_dom"/>
</dbReference>
<comment type="catalytic activity">
    <reaction evidence="15">
        <text>Couples ATP hydrolysis with the unwinding of duplex DNA by translocating in the 3'-5' direction.</text>
        <dbReference type="EC" id="5.6.2.4"/>
    </reaction>
</comment>
<accession>A0A2M7BN79</accession>
<evidence type="ECO:0000256" key="9">
    <source>
        <dbReference type="ARBA" id="ARBA00022833"/>
    </source>
</evidence>
<evidence type="ECO:0000256" key="13">
    <source>
        <dbReference type="ARBA" id="ARBA00023204"/>
    </source>
</evidence>
<keyword evidence="12" id="KW-0233">DNA recombination</keyword>
<organism evidence="22 23">
    <name type="scientific">Candidatus Shapirobacteria bacterium CG03_land_8_20_14_0_80_35_14</name>
    <dbReference type="NCBI Taxonomy" id="1974878"/>
    <lineage>
        <taxon>Bacteria</taxon>
        <taxon>Candidatus Shapironibacteriota</taxon>
    </lineage>
</organism>
<dbReference type="GO" id="GO:0003677">
    <property type="term" value="F:DNA binding"/>
    <property type="evidence" value="ECO:0007669"/>
    <property type="project" value="UniProtKB-KW"/>
</dbReference>
<dbReference type="GO" id="GO:0005737">
    <property type="term" value="C:cytoplasm"/>
    <property type="evidence" value="ECO:0007669"/>
    <property type="project" value="TreeGrafter"/>
</dbReference>
<comment type="cofactor">
    <cofactor evidence="2">
        <name>Zn(2+)</name>
        <dbReference type="ChEBI" id="CHEBI:29105"/>
    </cofactor>
</comment>
<evidence type="ECO:0000256" key="7">
    <source>
        <dbReference type="ARBA" id="ARBA00022801"/>
    </source>
</evidence>
<evidence type="ECO:0000256" key="14">
    <source>
        <dbReference type="ARBA" id="ARBA00023235"/>
    </source>
</evidence>
<evidence type="ECO:0000256" key="11">
    <source>
        <dbReference type="ARBA" id="ARBA00023125"/>
    </source>
</evidence>
<keyword evidence="4" id="KW-0479">Metal-binding</keyword>
<dbReference type="GO" id="GO:0006281">
    <property type="term" value="P:DNA repair"/>
    <property type="evidence" value="ECO:0007669"/>
    <property type="project" value="UniProtKB-KW"/>
</dbReference>
<evidence type="ECO:0000256" key="6">
    <source>
        <dbReference type="ARBA" id="ARBA00022763"/>
    </source>
</evidence>
<dbReference type="FunFam" id="1.10.150.80:FF:000002">
    <property type="entry name" value="ATP-dependent DNA helicase RecQ"/>
    <property type="match status" value="1"/>
</dbReference>
<dbReference type="CDD" id="cd18794">
    <property type="entry name" value="SF2_C_RecQ"/>
    <property type="match status" value="1"/>
</dbReference>
<dbReference type="AlphaFoldDB" id="A0A2M7BN79"/>
<comment type="caution">
    <text evidence="22">The sequence shown here is derived from an EMBL/GenBank/DDBJ whole genome shotgun (WGS) entry which is preliminary data.</text>
</comment>
<dbReference type="Pfam" id="PF14493">
    <property type="entry name" value="HTH_40"/>
    <property type="match status" value="1"/>
</dbReference>
<dbReference type="GO" id="GO:0043138">
    <property type="term" value="F:3'-5' DNA helicase activity"/>
    <property type="evidence" value="ECO:0007669"/>
    <property type="project" value="UniProtKB-EC"/>
</dbReference>
<dbReference type="SMART" id="SM00490">
    <property type="entry name" value="HELICc"/>
    <property type="match status" value="1"/>
</dbReference>
<evidence type="ECO:0000313" key="22">
    <source>
        <dbReference type="EMBL" id="PIV06919.1"/>
    </source>
</evidence>
<evidence type="ECO:0000259" key="20">
    <source>
        <dbReference type="PROSITE" id="PS51192"/>
    </source>
</evidence>
<feature type="domain" description="HRDC" evidence="19">
    <location>
        <begin position="407"/>
        <end position="487"/>
    </location>
</feature>
<dbReference type="InterPro" id="IPR010997">
    <property type="entry name" value="HRDC-like_sf"/>
</dbReference>
<gene>
    <name evidence="22" type="ORF">COS53_03410</name>
</gene>
<keyword evidence="10" id="KW-0067">ATP-binding</keyword>
<evidence type="ECO:0000259" key="21">
    <source>
        <dbReference type="PROSITE" id="PS51194"/>
    </source>
</evidence>
<protein>
    <recommendedName>
        <fullName evidence="17">ATP-dependent DNA helicase RecQ</fullName>
        <ecNumber evidence="16">5.6.2.4</ecNumber>
    </recommendedName>
    <alternativeName>
        <fullName evidence="18">DNA 3'-5' helicase RecQ</fullName>
    </alternativeName>
</protein>
<dbReference type="FunFam" id="3.40.50.300:FF:000156">
    <property type="entry name" value="ATP-dependent DNA helicase recQ"/>
    <property type="match status" value="1"/>
</dbReference>
<dbReference type="Pfam" id="PF00570">
    <property type="entry name" value="HRDC"/>
    <property type="match status" value="1"/>
</dbReference>
<comment type="similarity">
    <text evidence="3">Belongs to the helicase family. RecQ subfamily.</text>
</comment>
<evidence type="ECO:0000256" key="10">
    <source>
        <dbReference type="ARBA" id="ARBA00022840"/>
    </source>
</evidence>
<feature type="domain" description="Helicase C-terminal" evidence="21">
    <location>
        <begin position="216"/>
        <end position="365"/>
    </location>
</feature>
<keyword evidence="5" id="KW-0547">Nucleotide-binding</keyword>
<dbReference type="PROSITE" id="PS51194">
    <property type="entry name" value="HELICASE_CTER"/>
    <property type="match status" value="1"/>
</dbReference>
<dbReference type="EC" id="5.6.2.4" evidence="16"/>
<dbReference type="InterPro" id="IPR044876">
    <property type="entry name" value="HRDC_dom_sf"/>
</dbReference>
<dbReference type="GO" id="GO:0006310">
    <property type="term" value="P:DNA recombination"/>
    <property type="evidence" value="ECO:0007669"/>
    <property type="project" value="UniProtKB-KW"/>
</dbReference>
<dbReference type="InterPro" id="IPR029491">
    <property type="entry name" value="Helicase_HTH"/>
</dbReference>
<keyword evidence="11" id="KW-0238">DNA-binding</keyword>
<dbReference type="Pfam" id="PF16124">
    <property type="entry name" value="RecQ_Zn_bind"/>
    <property type="match status" value="1"/>
</dbReference>
<dbReference type="Proteomes" id="UP000229191">
    <property type="component" value="Unassembled WGS sequence"/>
</dbReference>
<dbReference type="InterPro" id="IPR004589">
    <property type="entry name" value="DNA_helicase_ATP-dep_RecQ"/>
</dbReference>
<evidence type="ECO:0000256" key="3">
    <source>
        <dbReference type="ARBA" id="ARBA00005446"/>
    </source>
</evidence>
<dbReference type="GO" id="GO:0005694">
    <property type="term" value="C:chromosome"/>
    <property type="evidence" value="ECO:0007669"/>
    <property type="project" value="TreeGrafter"/>
</dbReference>
<evidence type="ECO:0000256" key="4">
    <source>
        <dbReference type="ARBA" id="ARBA00022723"/>
    </source>
</evidence>
<evidence type="ECO:0000259" key="19">
    <source>
        <dbReference type="PROSITE" id="PS50967"/>
    </source>
</evidence>
<dbReference type="SUPFAM" id="SSF47819">
    <property type="entry name" value="HRDC-like"/>
    <property type="match status" value="1"/>
</dbReference>
<evidence type="ECO:0000256" key="12">
    <source>
        <dbReference type="ARBA" id="ARBA00023172"/>
    </source>
</evidence>
<dbReference type="PROSITE" id="PS51192">
    <property type="entry name" value="HELICASE_ATP_BIND_1"/>
    <property type="match status" value="1"/>
</dbReference>
<dbReference type="PANTHER" id="PTHR13710">
    <property type="entry name" value="DNA HELICASE RECQ FAMILY MEMBER"/>
    <property type="match status" value="1"/>
</dbReference>
<evidence type="ECO:0000256" key="18">
    <source>
        <dbReference type="ARBA" id="ARBA00044550"/>
    </source>
</evidence>
<dbReference type="SMART" id="SM00487">
    <property type="entry name" value="DEXDc"/>
    <property type="match status" value="1"/>
</dbReference>
<evidence type="ECO:0000256" key="15">
    <source>
        <dbReference type="ARBA" id="ARBA00034617"/>
    </source>
</evidence>
<dbReference type="EMBL" id="PEVB01000093">
    <property type="protein sequence ID" value="PIV06919.1"/>
    <property type="molecule type" value="Genomic_DNA"/>
</dbReference>
<dbReference type="InterPro" id="IPR011545">
    <property type="entry name" value="DEAD/DEAH_box_helicase_dom"/>
</dbReference>
<dbReference type="CDD" id="cd17920">
    <property type="entry name" value="DEXHc_RecQ"/>
    <property type="match status" value="1"/>
</dbReference>
<keyword evidence="7" id="KW-0378">Hydrolase</keyword>
<evidence type="ECO:0000256" key="5">
    <source>
        <dbReference type="ARBA" id="ARBA00022741"/>
    </source>
</evidence>
<keyword evidence="14" id="KW-0413">Isomerase</keyword>
<dbReference type="GO" id="GO:0016787">
    <property type="term" value="F:hydrolase activity"/>
    <property type="evidence" value="ECO:0007669"/>
    <property type="project" value="UniProtKB-KW"/>
</dbReference>
<dbReference type="PANTHER" id="PTHR13710:SF105">
    <property type="entry name" value="ATP-DEPENDENT DNA HELICASE Q1"/>
    <property type="match status" value="1"/>
</dbReference>
<name>A0A2M7BN79_9BACT</name>
<evidence type="ECO:0000256" key="17">
    <source>
        <dbReference type="ARBA" id="ARBA00044535"/>
    </source>
</evidence>
<keyword evidence="13" id="KW-0234">DNA repair</keyword>
<dbReference type="Gene3D" id="3.40.50.300">
    <property type="entry name" value="P-loop containing nucleotide triphosphate hydrolases"/>
    <property type="match status" value="2"/>
</dbReference>
<evidence type="ECO:0000256" key="2">
    <source>
        <dbReference type="ARBA" id="ARBA00001947"/>
    </source>
</evidence>
<evidence type="ECO:0000256" key="8">
    <source>
        <dbReference type="ARBA" id="ARBA00022806"/>
    </source>
</evidence>
<dbReference type="Gene3D" id="1.10.10.1390">
    <property type="entry name" value="ATP-dependent DNA helicase RecQ"/>
    <property type="match status" value="1"/>
</dbReference>
<dbReference type="InterPro" id="IPR027417">
    <property type="entry name" value="P-loop_NTPase"/>
</dbReference>
<proteinExistence type="inferred from homology"/>
<dbReference type="Pfam" id="PF00270">
    <property type="entry name" value="DEAD"/>
    <property type="match status" value="1"/>
</dbReference>
<comment type="cofactor">
    <cofactor evidence="1">
        <name>Mg(2+)</name>
        <dbReference type="ChEBI" id="CHEBI:18420"/>
    </cofactor>
</comment>
<keyword evidence="6" id="KW-0227">DNA damage</keyword>
<feature type="domain" description="Helicase ATP-binding" evidence="20">
    <location>
        <begin position="27"/>
        <end position="195"/>
    </location>
</feature>
<dbReference type="GO" id="GO:0046872">
    <property type="term" value="F:metal ion binding"/>
    <property type="evidence" value="ECO:0007669"/>
    <property type="project" value="UniProtKB-KW"/>
</dbReference>
<dbReference type="GO" id="GO:0009378">
    <property type="term" value="F:four-way junction helicase activity"/>
    <property type="evidence" value="ECO:0007669"/>
    <property type="project" value="TreeGrafter"/>
</dbReference>
<dbReference type="NCBIfam" id="TIGR00614">
    <property type="entry name" value="recQ_fam"/>
    <property type="match status" value="1"/>
</dbReference>
<dbReference type="PROSITE" id="PS50967">
    <property type="entry name" value="HRDC"/>
    <property type="match status" value="1"/>
</dbReference>
<evidence type="ECO:0000256" key="16">
    <source>
        <dbReference type="ARBA" id="ARBA00034808"/>
    </source>
</evidence>
<dbReference type="GO" id="GO:0005524">
    <property type="term" value="F:ATP binding"/>
    <property type="evidence" value="ECO:0007669"/>
    <property type="project" value="UniProtKB-KW"/>
</dbReference>
<reference evidence="23" key="1">
    <citation type="submission" date="2017-09" db="EMBL/GenBank/DDBJ databases">
        <title>Depth-based differentiation of microbial function through sediment-hosted aquifers and enrichment of novel symbionts in the deep terrestrial subsurface.</title>
        <authorList>
            <person name="Probst A.J."/>
            <person name="Ladd B."/>
            <person name="Jarett J.K."/>
            <person name="Geller-Mcgrath D.E."/>
            <person name="Sieber C.M.K."/>
            <person name="Emerson J.B."/>
            <person name="Anantharaman K."/>
            <person name="Thomas B.C."/>
            <person name="Malmstrom R."/>
            <person name="Stieglmeier M."/>
            <person name="Klingl A."/>
            <person name="Woyke T."/>
            <person name="Ryan C.M."/>
            <person name="Banfield J.F."/>
        </authorList>
    </citation>
    <scope>NUCLEOTIDE SEQUENCE [LARGE SCALE GENOMIC DNA]</scope>
</reference>